<feature type="transmembrane region" description="Helical" evidence="6">
    <location>
        <begin position="220"/>
        <end position="239"/>
    </location>
</feature>
<keyword evidence="4 6" id="KW-1133">Transmembrane helix</keyword>
<evidence type="ECO:0000256" key="5">
    <source>
        <dbReference type="ARBA" id="ARBA00023136"/>
    </source>
</evidence>
<protein>
    <submittedName>
        <fullName evidence="8">DedA family protein</fullName>
    </submittedName>
</protein>
<comment type="subcellular location">
    <subcellularLocation>
        <location evidence="1">Cell membrane</location>
        <topology evidence="1">Multi-pass membrane protein</topology>
    </subcellularLocation>
</comment>
<gene>
    <name evidence="8" type="ORF">GOB87_00620</name>
</gene>
<proteinExistence type="predicted"/>
<accession>A0A967B9Y8</accession>
<feature type="domain" description="VTT" evidence="7">
    <location>
        <begin position="81"/>
        <end position="204"/>
    </location>
</feature>
<evidence type="ECO:0000256" key="1">
    <source>
        <dbReference type="ARBA" id="ARBA00004651"/>
    </source>
</evidence>
<evidence type="ECO:0000256" key="3">
    <source>
        <dbReference type="ARBA" id="ARBA00022692"/>
    </source>
</evidence>
<feature type="transmembrane region" description="Helical" evidence="6">
    <location>
        <begin position="100"/>
        <end position="122"/>
    </location>
</feature>
<sequence length="271" mass="29263">MPGATWSGLSGHETSAETGKRAEAYRVCRLDREVSRRFLTSSAPLSGCIILLHYLETLLSHYGYGIIGVVVMLESMGFPLPAESLLIGASILCATTHHLSIYGVVVAGVTGAIMGDNFGYLIGHIFGFKFLHRYGKYVGLTADRILLGRYIFRRHGGVVVFFGRFIAVLRVFVALLAGANRMPWHTFLLHNALGGLCWAGGYSMGAYFLGQAATKLSGPIAWGVGAVAVIIGIWVLIFLRSNESRLIAQAMEAAKHDKDLISGIESEVTNG</sequence>
<dbReference type="AlphaFoldDB" id="A0A967B9Y8"/>
<evidence type="ECO:0000256" key="4">
    <source>
        <dbReference type="ARBA" id="ARBA00022989"/>
    </source>
</evidence>
<dbReference type="Proteomes" id="UP000597459">
    <property type="component" value="Unassembled WGS sequence"/>
</dbReference>
<evidence type="ECO:0000256" key="2">
    <source>
        <dbReference type="ARBA" id="ARBA00022475"/>
    </source>
</evidence>
<dbReference type="EMBL" id="WOTH01000001">
    <property type="protein sequence ID" value="NHO52472.1"/>
    <property type="molecule type" value="Genomic_DNA"/>
</dbReference>
<dbReference type="InterPro" id="IPR032816">
    <property type="entry name" value="VTT_dom"/>
</dbReference>
<keyword evidence="3 6" id="KW-0812">Transmembrane</keyword>
<keyword evidence="9" id="KW-1185">Reference proteome</keyword>
<feature type="transmembrane region" description="Helical" evidence="6">
    <location>
        <begin position="188"/>
        <end position="208"/>
    </location>
</feature>
<dbReference type="GO" id="GO:0005886">
    <property type="term" value="C:plasma membrane"/>
    <property type="evidence" value="ECO:0007669"/>
    <property type="project" value="UniProtKB-SubCell"/>
</dbReference>
<feature type="transmembrane region" description="Helical" evidence="6">
    <location>
        <begin position="62"/>
        <end position="80"/>
    </location>
</feature>
<evidence type="ECO:0000313" key="8">
    <source>
        <dbReference type="EMBL" id="NHO52472.1"/>
    </source>
</evidence>
<keyword evidence="5 6" id="KW-0472">Membrane</keyword>
<feature type="transmembrane region" description="Helical" evidence="6">
    <location>
        <begin position="158"/>
        <end position="176"/>
    </location>
</feature>
<feature type="transmembrane region" description="Helical" evidence="6">
    <location>
        <begin position="38"/>
        <end position="55"/>
    </location>
</feature>
<dbReference type="InterPro" id="IPR051311">
    <property type="entry name" value="DedA_domain"/>
</dbReference>
<evidence type="ECO:0000259" key="7">
    <source>
        <dbReference type="Pfam" id="PF09335"/>
    </source>
</evidence>
<reference evidence="8" key="1">
    <citation type="submission" date="2019-11" db="EMBL/GenBank/DDBJ databases">
        <title>Description of new Acetobacter species.</title>
        <authorList>
            <person name="Cleenwerck I."/>
            <person name="Sombolestani A.S."/>
        </authorList>
    </citation>
    <scope>NUCLEOTIDE SEQUENCE</scope>
    <source>
        <strain evidence="8">LMG 1626</strain>
    </source>
</reference>
<evidence type="ECO:0000313" key="9">
    <source>
        <dbReference type="Proteomes" id="UP000597459"/>
    </source>
</evidence>
<dbReference type="PANTHER" id="PTHR42709:SF6">
    <property type="entry name" value="UNDECAPRENYL PHOSPHATE TRANSPORTER A"/>
    <property type="match status" value="1"/>
</dbReference>
<evidence type="ECO:0000256" key="6">
    <source>
        <dbReference type="SAM" id="Phobius"/>
    </source>
</evidence>
<name>A0A967B9Y8_9PROT</name>
<dbReference type="PANTHER" id="PTHR42709">
    <property type="entry name" value="ALKALINE PHOSPHATASE LIKE PROTEIN"/>
    <property type="match status" value="1"/>
</dbReference>
<organism evidence="8 9">
    <name type="scientific">Acetobacter estunensis</name>
    <dbReference type="NCBI Taxonomy" id="104097"/>
    <lineage>
        <taxon>Bacteria</taxon>
        <taxon>Pseudomonadati</taxon>
        <taxon>Pseudomonadota</taxon>
        <taxon>Alphaproteobacteria</taxon>
        <taxon>Acetobacterales</taxon>
        <taxon>Acetobacteraceae</taxon>
        <taxon>Acetobacter</taxon>
    </lineage>
</organism>
<comment type="caution">
    <text evidence="8">The sequence shown here is derived from an EMBL/GenBank/DDBJ whole genome shotgun (WGS) entry which is preliminary data.</text>
</comment>
<keyword evidence="2" id="KW-1003">Cell membrane</keyword>
<dbReference type="Pfam" id="PF09335">
    <property type="entry name" value="VTT_dom"/>
    <property type="match status" value="1"/>
</dbReference>